<dbReference type="EMBL" id="VWMK01000004">
    <property type="protein sequence ID" value="KAA3767922.1"/>
    <property type="molecule type" value="Genomic_DNA"/>
</dbReference>
<sequence>MTNFSICTAIANLPVSLLTSEIIKAGVEEGNIRLLDCLPTEYMTMENIQSILRKNGNSWSSFSLSSLPVAKRSQEVCDIAVEKDIDNLPEVPYALRNQKMLKELMGSLKNHMHYLVLIPPCCWNVEAVYKGIRNLFAGNSSYDYRRGRYNHYSSSEYEKRSALEKTQVLLSFVPRAIKNRAFYRGLLSLSGLSVEAAIELIPKCHKQGEYHKLLAMQSPELVSVDKYTLDMFMAVLGPKSKINVYHFPAKSDILAKMKTVMNDALADLIIAKTPLYFNDLPKDYQTVPRLLQVLDNCKDKPNFYHFVQGVDKSLLTRTVCKKFVKQTTTYPKFPQEIWNEAFVKHCFEHDKTYSWFEQMPRRLQTPEIVSAALEHSLRNIEYAEPKFVTYEVACKLNLVINKDSYMKGLKEYIPAVYYENFQEMTGLPVEFMGGECSFSQLRENRQNFSYCLLGHTCIGFYEKESYPSKYGLLIVTRRTPMSIRPQVIFNRAIGTYHKTWLEKMIADYDSSFVKPTVGKDLKEYQTNSYYNVKYLETIAGQKVYANLLMGEPVCYVARTSDGLTYRSTHEKMVNALQ</sequence>
<name>A0A7J4XLY6_9BACE</name>
<accession>A0A7J4XLY6</accession>
<dbReference type="RefSeq" id="WP_130058419.1">
    <property type="nucleotide sequence ID" value="NZ_RCXT01000003.1"/>
</dbReference>
<evidence type="ECO:0000313" key="2">
    <source>
        <dbReference type="Proteomes" id="UP000422221"/>
    </source>
</evidence>
<proteinExistence type="predicted"/>
<protein>
    <submittedName>
        <fullName evidence="1">Uncharacterized protein</fullName>
    </submittedName>
</protein>
<organism evidence="1 2">
    <name type="scientific">Bacteroides salyersiae</name>
    <dbReference type="NCBI Taxonomy" id="291644"/>
    <lineage>
        <taxon>Bacteria</taxon>
        <taxon>Pseudomonadati</taxon>
        <taxon>Bacteroidota</taxon>
        <taxon>Bacteroidia</taxon>
        <taxon>Bacteroidales</taxon>
        <taxon>Bacteroidaceae</taxon>
        <taxon>Bacteroides</taxon>
    </lineage>
</organism>
<dbReference type="AlphaFoldDB" id="A0A7J4XLY6"/>
<dbReference type="Proteomes" id="UP000422221">
    <property type="component" value="Unassembled WGS sequence"/>
</dbReference>
<evidence type="ECO:0000313" key="1">
    <source>
        <dbReference type="EMBL" id="KAA3767922.1"/>
    </source>
</evidence>
<reference evidence="1 2" key="1">
    <citation type="journal article" date="2019" name="Nat. Med.">
        <title>A library of human gut bacterial isolates paired with longitudinal multiomics data enables mechanistic microbiome research.</title>
        <authorList>
            <person name="Poyet M."/>
            <person name="Groussin M."/>
            <person name="Gibbons S.M."/>
            <person name="Avila-Pacheco J."/>
            <person name="Jiang X."/>
            <person name="Kearney S.M."/>
            <person name="Perrotta A.R."/>
            <person name="Berdy B."/>
            <person name="Zhao S."/>
            <person name="Lieberman T.D."/>
            <person name="Swanson P.K."/>
            <person name="Smith M."/>
            <person name="Roesemann S."/>
            <person name="Alexander J.E."/>
            <person name="Rich S.A."/>
            <person name="Livny J."/>
            <person name="Vlamakis H."/>
            <person name="Clish C."/>
            <person name="Bullock K."/>
            <person name="Deik A."/>
            <person name="Scott J."/>
            <person name="Pierce K.A."/>
            <person name="Xavier R.J."/>
            <person name="Alm E.J."/>
        </authorList>
    </citation>
    <scope>NUCLEOTIDE SEQUENCE [LARGE SCALE GENOMIC DNA]</scope>
    <source>
        <strain evidence="1 2">BIOML-A10</strain>
    </source>
</reference>
<comment type="caution">
    <text evidence="1">The sequence shown here is derived from an EMBL/GenBank/DDBJ whole genome shotgun (WGS) entry which is preliminary data.</text>
</comment>
<gene>
    <name evidence="1" type="ORF">F3F73_05880</name>
</gene>